<reference evidence="12 13" key="1">
    <citation type="journal article" date="2011" name="Stand. Genomic Sci.">
        <title>Complete genome sequence of the acetate-degrading sulfate reducer Desulfobacca acetoxidans type strain (ASRB2).</title>
        <authorList>
            <person name="Goker M."/>
            <person name="Teshima H."/>
            <person name="Lapidus A."/>
            <person name="Nolan M."/>
            <person name="Lucas S."/>
            <person name="Hammon N."/>
            <person name="Deshpande S."/>
            <person name="Cheng J.F."/>
            <person name="Tapia R."/>
            <person name="Han C."/>
            <person name="Goodwin L."/>
            <person name="Pitluck S."/>
            <person name="Huntemann M."/>
            <person name="Liolios K."/>
            <person name="Ivanova N."/>
            <person name="Pagani I."/>
            <person name="Mavromatis K."/>
            <person name="Ovchinikova G."/>
            <person name="Pati A."/>
            <person name="Chen A."/>
            <person name="Palaniappan K."/>
            <person name="Land M."/>
            <person name="Hauser L."/>
            <person name="Brambilla E.M."/>
            <person name="Rohde M."/>
            <person name="Spring S."/>
            <person name="Detter J.C."/>
            <person name="Woyke T."/>
            <person name="Bristow J."/>
            <person name="Eisen J.A."/>
            <person name="Markowitz V."/>
            <person name="Hugenholtz P."/>
            <person name="Kyrpides N.C."/>
            <person name="Klenk H.P."/>
        </authorList>
    </citation>
    <scope>NUCLEOTIDE SEQUENCE [LARGE SCALE GENOMIC DNA]</scope>
    <source>
        <strain evidence="13">ATCC 700848 / DSM 11109 / ASRB2</strain>
    </source>
</reference>
<proteinExistence type="predicted"/>
<dbReference type="eggNOG" id="COG0745">
    <property type="taxonomic scope" value="Bacteria"/>
</dbReference>
<dbReference type="GO" id="GO:0005524">
    <property type="term" value="F:ATP binding"/>
    <property type="evidence" value="ECO:0007669"/>
    <property type="project" value="UniProtKB-KW"/>
</dbReference>
<dbReference type="InterPro" id="IPR003661">
    <property type="entry name" value="HisK_dim/P_dom"/>
</dbReference>
<sequence length="382" mass="42871">MISWFVGNFESMTITNDWKPERKNRLMKKKILIADDNPDNVELLRKRLSAQGYQIAAAFDGEEALQAVLKENPDLLILDIMMPKLDGYEVLRRLKKQDEYRNLPVILLTAKKEIPDKLKGLDIGADDYITKPFNPQELLARVRSLMALREEQERRAQDERLSALDQMVEGVAHEIRNPVTAIGGFARRLYERLPNGTQEKQYAEVIVNESKRLEQMVRQIVEATVISIPSLRKRDINEVIVEALAACQEKLNESQVTAKLELAEDLPPLIMDAGNMRRVIAHLISNAVNAMPSGGTLTIISARRNHYGQIQVSDTGVGIPSKILPHIFDPFFTTKSSGPGLGLAMVHKIIKQHGGQISVETEPNKGTTFSILLPLKEEVTAI</sequence>
<comment type="catalytic activity">
    <reaction evidence="1">
        <text>ATP + protein L-histidine = ADP + protein N-phospho-L-histidine.</text>
        <dbReference type="EC" id="2.7.13.3"/>
    </reaction>
</comment>
<dbReference type="InterPro" id="IPR036890">
    <property type="entry name" value="HATPase_C_sf"/>
</dbReference>
<dbReference type="CDD" id="cd00075">
    <property type="entry name" value="HATPase"/>
    <property type="match status" value="1"/>
</dbReference>
<dbReference type="AlphaFoldDB" id="F2NEI4"/>
<feature type="domain" description="Response regulatory" evidence="11">
    <location>
        <begin position="30"/>
        <end position="146"/>
    </location>
</feature>
<dbReference type="InterPro" id="IPR004358">
    <property type="entry name" value="Sig_transdc_His_kin-like_C"/>
</dbReference>
<dbReference type="InterPro" id="IPR001789">
    <property type="entry name" value="Sig_transdc_resp-reg_receiver"/>
</dbReference>
<dbReference type="SUPFAM" id="SSF55874">
    <property type="entry name" value="ATPase domain of HSP90 chaperone/DNA topoisomerase II/histidine kinase"/>
    <property type="match status" value="1"/>
</dbReference>
<evidence type="ECO:0000259" key="10">
    <source>
        <dbReference type="PROSITE" id="PS50109"/>
    </source>
</evidence>
<dbReference type="PROSITE" id="PS50110">
    <property type="entry name" value="RESPONSE_REGULATORY"/>
    <property type="match status" value="1"/>
</dbReference>
<dbReference type="FunFam" id="3.40.50.2300:FF:000121">
    <property type="entry name" value="Sensor histidine kinase RcsC"/>
    <property type="match status" value="1"/>
</dbReference>
<dbReference type="InterPro" id="IPR036097">
    <property type="entry name" value="HisK_dim/P_sf"/>
</dbReference>
<dbReference type="eggNOG" id="COG4191">
    <property type="taxonomic scope" value="Bacteria"/>
</dbReference>
<evidence type="ECO:0000256" key="7">
    <source>
        <dbReference type="ARBA" id="ARBA00022840"/>
    </source>
</evidence>
<dbReference type="InterPro" id="IPR003594">
    <property type="entry name" value="HATPase_dom"/>
</dbReference>
<dbReference type="Gene3D" id="1.10.287.130">
    <property type="match status" value="1"/>
</dbReference>
<dbReference type="GO" id="GO:0000155">
    <property type="term" value="F:phosphorelay sensor kinase activity"/>
    <property type="evidence" value="ECO:0007669"/>
    <property type="project" value="InterPro"/>
</dbReference>
<dbReference type="Pfam" id="PF00512">
    <property type="entry name" value="HisKA"/>
    <property type="match status" value="1"/>
</dbReference>
<keyword evidence="3 9" id="KW-0597">Phosphoprotein</keyword>
<protein>
    <recommendedName>
        <fullName evidence="2">histidine kinase</fullName>
        <ecNumber evidence="2">2.7.13.3</ecNumber>
    </recommendedName>
</protein>
<dbReference type="HOGENOM" id="CLU_000445_114_72_7"/>
<dbReference type="PANTHER" id="PTHR43547">
    <property type="entry name" value="TWO-COMPONENT HISTIDINE KINASE"/>
    <property type="match status" value="1"/>
</dbReference>
<evidence type="ECO:0000256" key="2">
    <source>
        <dbReference type="ARBA" id="ARBA00012438"/>
    </source>
</evidence>
<evidence type="ECO:0000256" key="5">
    <source>
        <dbReference type="ARBA" id="ARBA00022741"/>
    </source>
</evidence>
<dbReference type="PROSITE" id="PS50109">
    <property type="entry name" value="HIS_KIN"/>
    <property type="match status" value="1"/>
</dbReference>
<gene>
    <name evidence="12" type="ordered locus">Desac_0283</name>
</gene>
<dbReference type="Gene3D" id="6.10.250.690">
    <property type="match status" value="1"/>
</dbReference>
<dbReference type="KEGG" id="dao:Desac_0283"/>
<evidence type="ECO:0000313" key="12">
    <source>
        <dbReference type="EMBL" id="AEB08174.1"/>
    </source>
</evidence>
<organism evidence="12 13">
    <name type="scientific">Desulfobacca acetoxidans (strain ATCC 700848 / DSM 11109 / ASRB2)</name>
    <dbReference type="NCBI Taxonomy" id="880072"/>
    <lineage>
        <taxon>Bacteria</taxon>
        <taxon>Pseudomonadati</taxon>
        <taxon>Thermodesulfobacteriota</taxon>
        <taxon>Desulfobaccia</taxon>
        <taxon>Desulfobaccales</taxon>
        <taxon>Desulfobaccaceae</taxon>
        <taxon>Desulfobacca</taxon>
    </lineage>
</organism>
<reference evidence="13" key="2">
    <citation type="submission" date="2011-03" db="EMBL/GenBank/DDBJ databases">
        <title>The complete genome of Desulfobacca acetoxidans DSM 11109.</title>
        <authorList>
            <consortium name="US DOE Joint Genome Institute (JGI-PGF)"/>
            <person name="Lucas S."/>
            <person name="Copeland A."/>
            <person name="Lapidus A."/>
            <person name="Bruce D."/>
            <person name="Goodwin L."/>
            <person name="Pitluck S."/>
            <person name="Peters L."/>
            <person name="Kyrpides N."/>
            <person name="Mavromatis K."/>
            <person name="Ivanova N."/>
            <person name="Ovchinnikova G."/>
            <person name="Teshima H."/>
            <person name="Detter J.C."/>
            <person name="Han C."/>
            <person name="Land M."/>
            <person name="Hauser L."/>
            <person name="Markowitz V."/>
            <person name="Cheng J.-F."/>
            <person name="Hugenholtz P."/>
            <person name="Woyke T."/>
            <person name="Wu D."/>
            <person name="Spring S."/>
            <person name="Schueler E."/>
            <person name="Brambilla E."/>
            <person name="Klenk H.-P."/>
            <person name="Eisen J.A."/>
        </authorList>
    </citation>
    <scope>NUCLEOTIDE SEQUENCE [LARGE SCALE GENOMIC DNA]</scope>
    <source>
        <strain evidence="13">ATCC 700848 / DSM 11109 / ASRB2</strain>
    </source>
</reference>
<dbReference type="PRINTS" id="PR00344">
    <property type="entry name" value="BCTRLSENSOR"/>
</dbReference>
<dbReference type="InterPro" id="IPR005467">
    <property type="entry name" value="His_kinase_dom"/>
</dbReference>
<accession>F2NEI4</accession>
<evidence type="ECO:0000256" key="3">
    <source>
        <dbReference type="ARBA" id="ARBA00022553"/>
    </source>
</evidence>
<evidence type="ECO:0000256" key="4">
    <source>
        <dbReference type="ARBA" id="ARBA00022679"/>
    </source>
</evidence>
<dbReference type="PANTHER" id="PTHR43547:SF2">
    <property type="entry name" value="HYBRID SIGNAL TRANSDUCTION HISTIDINE KINASE C"/>
    <property type="match status" value="1"/>
</dbReference>
<dbReference type="Pfam" id="PF00072">
    <property type="entry name" value="Response_reg"/>
    <property type="match status" value="1"/>
</dbReference>
<dbReference type="SMART" id="SM00387">
    <property type="entry name" value="HATPase_c"/>
    <property type="match status" value="1"/>
</dbReference>
<dbReference type="SMART" id="SM00448">
    <property type="entry name" value="REC"/>
    <property type="match status" value="1"/>
</dbReference>
<evidence type="ECO:0000256" key="8">
    <source>
        <dbReference type="ARBA" id="ARBA00023012"/>
    </source>
</evidence>
<name>F2NEI4_DESAR</name>
<keyword evidence="5" id="KW-0547">Nucleotide-binding</keyword>
<dbReference type="Proteomes" id="UP000000483">
    <property type="component" value="Chromosome"/>
</dbReference>
<evidence type="ECO:0000313" key="13">
    <source>
        <dbReference type="Proteomes" id="UP000000483"/>
    </source>
</evidence>
<dbReference type="EMBL" id="CP002629">
    <property type="protein sequence ID" value="AEB08174.1"/>
    <property type="molecule type" value="Genomic_DNA"/>
</dbReference>
<evidence type="ECO:0000256" key="6">
    <source>
        <dbReference type="ARBA" id="ARBA00022777"/>
    </source>
</evidence>
<dbReference type="SMART" id="SM00388">
    <property type="entry name" value="HisKA"/>
    <property type="match status" value="1"/>
</dbReference>
<dbReference type="InterPro" id="IPR011006">
    <property type="entry name" value="CheY-like_superfamily"/>
</dbReference>
<keyword evidence="6 12" id="KW-0418">Kinase</keyword>
<keyword evidence="8" id="KW-0902">Two-component regulatory system</keyword>
<dbReference type="Pfam" id="PF02518">
    <property type="entry name" value="HATPase_c"/>
    <property type="match status" value="1"/>
</dbReference>
<feature type="domain" description="Histidine kinase" evidence="10">
    <location>
        <begin position="170"/>
        <end position="377"/>
    </location>
</feature>
<dbReference type="Gene3D" id="3.40.50.2300">
    <property type="match status" value="1"/>
</dbReference>
<evidence type="ECO:0000256" key="1">
    <source>
        <dbReference type="ARBA" id="ARBA00000085"/>
    </source>
</evidence>
<dbReference type="Gene3D" id="3.30.565.10">
    <property type="entry name" value="Histidine kinase-like ATPase, C-terminal domain"/>
    <property type="match status" value="1"/>
</dbReference>
<dbReference type="EC" id="2.7.13.3" evidence="2"/>
<keyword evidence="7" id="KW-0067">ATP-binding</keyword>
<evidence type="ECO:0000256" key="9">
    <source>
        <dbReference type="PROSITE-ProRule" id="PRU00169"/>
    </source>
</evidence>
<keyword evidence="13" id="KW-1185">Reference proteome</keyword>
<dbReference type="STRING" id="880072.Desac_0283"/>
<evidence type="ECO:0000259" key="11">
    <source>
        <dbReference type="PROSITE" id="PS50110"/>
    </source>
</evidence>
<dbReference type="OrthoDB" id="9787818at2"/>
<keyword evidence="4" id="KW-0808">Transferase</keyword>
<feature type="modified residue" description="4-aspartylphosphate" evidence="9">
    <location>
        <position position="79"/>
    </location>
</feature>
<dbReference type="SUPFAM" id="SSF47384">
    <property type="entry name" value="Homodimeric domain of signal transducing histidine kinase"/>
    <property type="match status" value="1"/>
</dbReference>
<dbReference type="SUPFAM" id="SSF52172">
    <property type="entry name" value="CheY-like"/>
    <property type="match status" value="1"/>
</dbReference>
<dbReference type="CDD" id="cd00082">
    <property type="entry name" value="HisKA"/>
    <property type="match status" value="1"/>
</dbReference>